<dbReference type="AlphaFoldDB" id="A0A2S4PXG6"/>
<keyword evidence="10" id="KW-1185">Reference proteome</keyword>
<evidence type="ECO:0000256" key="1">
    <source>
        <dbReference type="ARBA" id="ARBA00004141"/>
    </source>
</evidence>
<feature type="transmembrane region" description="Helical" evidence="8">
    <location>
        <begin position="138"/>
        <end position="154"/>
    </location>
</feature>
<evidence type="ECO:0000256" key="3">
    <source>
        <dbReference type="ARBA" id="ARBA00022692"/>
    </source>
</evidence>
<dbReference type="PANTHER" id="PTHR12226:SF2">
    <property type="entry name" value="MANNOSE-P-DOLICHOL UTILIZATION DEFECT 1 PROTEIN"/>
    <property type="match status" value="1"/>
</dbReference>
<dbReference type="InterPro" id="IPR016817">
    <property type="entry name" value="MannP-dilichol_defect-1"/>
</dbReference>
<keyword evidence="3 8" id="KW-0812">Transmembrane</keyword>
<dbReference type="Proteomes" id="UP000237438">
    <property type="component" value="Unassembled WGS sequence"/>
</dbReference>
<feature type="non-terminal residue" evidence="9">
    <location>
        <position position="274"/>
    </location>
</feature>
<reference evidence="9 10" key="1">
    <citation type="submission" date="2017-10" db="EMBL/GenBank/DDBJ databases">
        <title>Development of genomic resources for the powdery mildew, Erysiphe pulchra.</title>
        <authorList>
            <person name="Wadl P.A."/>
            <person name="Mack B.M."/>
            <person name="Moore G."/>
            <person name="Beltz S.B."/>
        </authorList>
    </citation>
    <scope>NUCLEOTIDE SEQUENCE [LARGE SCALE GENOMIC DNA]</scope>
    <source>
        <strain evidence="9">Cflorida</strain>
    </source>
</reference>
<keyword evidence="4" id="KW-0677">Repeat</keyword>
<evidence type="ECO:0000313" key="9">
    <source>
        <dbReference type="EMBL" id="POS86707.1"/>
    </source>
</evidence>
<dbReference type="GO" id="GO:0016020">
    <property type="term" value="C:membrane"/>
    <property type="evidence" value="ECO:0007669"/>
    <property type="project" value="UniProtKB-SubCell"/>
</dbReference>
<feature type="transmembrane region" description="Helical" evidence="8">
    <location>
        <begin position="115"/>
        <end position="132"/>
    </location>
</feature>
<dbReference type="STRING" id="225359.A0A2S4PXG6"/>
<evidence type="ECO:0000256" key="4">
    <source>
        <dbReference type="ARBA" id="ARBA00022737"/>
    </source>
</evidence>
<dbReference type="FunFam" id="1.20.1280.290:FF:000006">
    <property type="entry name" value="mannose-P-dolichol utilization defect 1 protein"/>
    <property type="match status" value="1"/>
</dbReference>
<comment type="caution">
    <text evidence="9">The sequence shown here is derived from an EMBL/GenBank/DDBJ whole genome shotgun (WGS) entry which is preliminary data.</text>
</comment>
<comment type="similarity">
    <text evidence="7">Belongs to the MPDU1 (TC 2.A.43.3) family.</text>
</comment>
<evidence type="ECO:0000256" key="6">
    <source>
        <dbReference type="ARBA" id="ARBA00023136"/>
    </source>
</evidence>
<feature type="transmembrane region" description="Helical" evidence="8">
    <location>
        <begin position="85"/>
        <end position="103"/>
    </location>
</feature>
<dbReference type="EMBL" id="PEDP01000268">
    <property type="protein sequence ID" value="POS86707.1"/>
    <property type="molecule type" value="Genomic_DNA"/>
</dbReference>
<feature type="transmembrane region" description="Helical" evidence="8">
    <location>
        <begin position="193"/>
        <end position="212"/>
    </location>
</feature>
<keyword evidence="2" id="KW-0813">Transport</keyword>
<evidence type="ECO:0000256" key="2">
    <source>
        <dbReference type="ARBA" id="ARBA00022448"/>
    </source>
</evidence>
<dbReference type="Gene3D" id="1.20.1280.290">
    <property type="match status" value="2"/>
</dbReference>
<accession>A0A2S4PXG6</accession>
<dbReference type="InterPro" id="IPR006603">
    <property type="entry name" value="PQ-loop_rpt"/>
</dbReference>
<dbReference type="SMART" id="SM00679">
    <property type="entry name" value="CTNS"/>
    <property type="match status" value="2"/>
</dbReference>
<evidence type="ECO:0000313" key="10">
    <source>
        <dbReference type="Proteomes" id="UP000237438"/>
    </source>
</evidence>
<proteinExistence type="inferred from homology"/>
<dbReference type="OrthoDB" id="271506at2759"/>
<comment type="subcellular location">
    <subcellularLocation>
        <location evidence="1">Membrane</location>
        <topology evidence="1">Multi-pass membrane protein</topology>
    </subcellularLocation>
</comment>
<dbReference type="PANTHER" id="PTHR12226">
    <property type="entry name" value="MANNOSE-P-DOLICHOL UTILIZATION DEFECT 1 LEC35 -RELATED"/>
    <property type="match status" value="1"/>
</dbReference>
<keyword evidence="5 8" id="KW-1133">Transmembrane helix</keyword>
<sequence length="274" mass="30062">MENLRAIIQSVTYNLPLPIRELGISILGDKCYKDLLLEVDLGSIQCFKLAISKGLGIGIIGASTVVKVPQIIKLIKSRSATGLSFFAYLLETSSYLISLAYSIRKGFPFSTFGETGLILLQNIIIAILILSYSGRTNTVAVFVAALSITTFALFKSDFIDIKVLSIFQAAAGLLGVTSKIPQIITIWSEGQTGQLSAFAVFNFLLGSLARVFTTMQEVNDKLILYSYIAGFSLNLLITIQMIYYWNAKTQGSKKEQLKQKYKAVASELLTPEPK</sequence>
<feature type="transmembrane region" description="Helical" evidence="8">
    <location>
        <begin position="166"/>
        <end position="187"/>
    </location>
</feature>
<feature type="transmembrane region" description="Helical" evidence="8">
    <location>
        <begin position="224"/>
        <end position="245"/>
    </location>
</feature>
<gene>
    <name evidence="9" type="ORF">EPUL_002193</name>
</gene>
<evidence type="ECO:0008006" key="11">
    <source>
        <dbReference type="Google" id="ProtNLM"/>
    </source>
</evidence>
<name>A0A2S4PXG6_9PEZI</name>
<evidence type="ECO:0000256" key="5">
    <source>
        <dbReference type="ARBA" id="ARBA00022989"/>
    </source>
</evidence>
<dbReference type="Pfam" id="PF04193">
    <property type="entry name" value="PQ-loop"/>
    <property type="match status" value="2"/>
</dbReference>
<evidence type="ECO:0000256" key="7">
    <source>
        <dbReference type="ARBA" id="ARBA00038475"/>
    </source>
</evidence>
<dbReference type="PIRSF" id="PIRSF023381">
    <property type="entry name" value="MannP-dilichol_defect-1p"/>
    <property type="match status" value="1"/>
</dbReference>
<organism evidence="9 10">
    <name type="scientific">Erysiphe pulchra</name>
    <dbReference type="NCBI Taxonomy" id="225359"/>
    <lineage>
        <taxon>Eukaryota</taxon>
        <taxon>Fungi</taxon>
        <taxon>Dikarya</taxon>
        <taxon>Ascomycota</taxon>
        <taxon>Pezizomycotina</taxon>
        <taxon>Leotiomycetes</taxon>
        <taxon>Erysiphales</taxon>
        <taxon>Erysiphaceae</taxon>
        <taxon>Erysiphe</taxon>
    </lineage>
</organism>
<evidence type="ECO:0000256" key="8">
    <source>
        <dbReference type="SAM" id="Phobius"/>
    </source>
</evidence>
<protein>
    <recommendedName>
        <fullName evidence="11">Mannose-P-dolichol utilization defect 1 protein homolog</fullName>
    </recommendedName>
</protein>
<keyword evidence="6 8" id="KW-0472">Membrane</keyword>